<dbReference type="GO" id="GO:0016887">
    <property type="term" value="F:ATP hydrolysis activity"/>
    <property type="evidence" value="ECO:0007669"/>
    <property type="project" value="InterPro"/>
</dbReference>
<dbReference type="SUPFAM" id="SSF75712">
    <property type="entry name" value="Rad50 coiled-coil Zn hook"/>
    <property type="match status" value="1"/>
</dbReference>
<dbReference type="InterPro" id="IPR003593">
    <property type="entry name" value="AAA+_ATPase"/>
</dbReference>
<keyword evidence="3" id="KW-0378">Hydrolase</keyword>
<gene>
    <name evidence="3" type="ORF">UFOVP250_180</name>
</gene>
<dbReference type="PANTHER" id="PTHR32114:SF2">
    <property type="entry name" value="ABC TRANSPORTER ABCH.3"/>
    <property type="match status" value="1"/>
</dbReference>
<keyword evidence="3" id="KW-0540">Nuclease</keyword>
<keyword evidence="3" id="KW-0255">Endonuclease</keyword>
<reference evidence="3" key="1">
    <citation type="submission" date="2020-04" db="EMBL/GenBank/DDBJ databases">
        <authorList>
            <person name="Chiriac C."/>
            <person name="Salcher M."/>
            <person name="Ghai R."/>
            <person name="Kavagutti S V."/>
        </authorList>
    </citation>
    <scope>NUCLEOTIDE SEQUENCE</scope>
</reference>
<dbReference type="GO" id="GO:0006302">
    <property type="term" value="P:double-strand break repair"/>
    <property type="evidence" value="ECO:0007669"/>
    <property type="project" value="InterPro"/>
</dbReference>
<evidence type="ECO:0000256" key="1">
    <source>
        <dbReference type="SAM" id="Coils"/>
    </source>
</evidence>
<keyword evidence="1" id="KW-0175">Coiled coil</keyword>
<proteinExistence type="predicted"/>
<dbReference type="Gene3D" id="3.40.50.300">
    <property type="entry name" value="P-loop containing nucleotide triphosphate hydrolases"/>
    <property type="match status" value="2"/>
</dbReference>
<evidence type="ECO:0000259" key="2">
    <source>
        <dbReference type="SMART" id="SM00382"/>
    </source>
</evidence>
<feature type="domain" description="AAA+ ATPase" evidence="2">
    <location>
        <begin position="26"/>
        <end position="564"/>
    </location>
</feature>
<organism evidence="3">
    <name type="scientific">uncultured Caudovirales phage</name>
    <dbReference type="NCBI Taxonomy" id="2100421"/>
    <lineage>
        <taxon>Viruses</taxon>
        <taxon>Duplodnaviria</taxon>
        <taxon>Heunggongvirae</taxon>
        <taxon>Uroviricota</taxon>
        <taxon>Caudoviricetes</taxon>
        <taxon>Peduoviridae</taxon>
        <taxon>Maltschvirus</taxon>
        <taxon>Maltschvirus maltsch</taxon>
    </lineage>
</organism>
<dbReference type="PANTHER" id="PTHR32114">
    <property type="entry name" value="ABC TRANSPORTER ABCH.3"/>
    <property type="match status" value="1"/>
</dbReference>
<accession>A0A6J5LJY5</accession>
<dbReference type="Pfam" id="PF02463">
    <property type="entry name" value="SMC_N"/>
    <property type="match status" value="1"/>
</dbReference>
<dbReference type="InterPro" id="IPR027417">
    <property type="entry name" value="P-loop_NTPase"/>
</dbReference>
<dbReference type="SUPFAM" id="SSF52540">
    <property type="entry name" value="P-loop containing nucleoside triphosphate hydrolases"/>
    <property type="match status" value="1"/>
</dbReference>
<dbReference type="GO" id="GO:0004519">
    <property type="term" value="F:endonuclease activity"/>
    <property type="evidence" value="ECO:0007669"/>
    <property type="project" value="UniProtKB-KW"/>
</dbReference>
<name>A0A6J5LJY5_9CAUD</name>
<evidence type="ECO:0000313" key="3">
    <source>
        <dbReference type="EMBL" id="CAB4133436.1"/>
    </source>
</evidence>
<sequence length="571" mass="65613">MIKFEKLRWKNILSTGNTFTEIDLLRSTNTLIIGHNGAGKSTILDALCFALFGKPFRKINKPSLLNSINQAEGVVEVEFSIGRKQYKVIRGIKPNIFEIYCNGVMVNQDAKVKDYQEQLEKFILKLNFKSFTQVVILGSASFVPFMQLSPGDRRTIIEDLLDINIFSSMNSIVKEKMSAIKDESTKNKYEMELTSEKIKLQKQNIEEHKKHSADEIEKKRGEVETSEKQIKQLQTDIELIQKHISSLNKMIADEKSISSKSSKLVQLESKLETKLKKINKDILFYNDHDECPTCRQHIDQEFKDKELSGLNSGAGDIATALTDIEKQIQSANDRINEITKINKHITEHNNEVLKHISTITAINNYVVKLGKEIVELQDLHINLDTDNQVLKDLRTSLQSAVERQEELSNKKQYLEYASTLLKDTGIKTKIIKQYLPIMNKLINKYLSAMDFFVNFNINENFEETIKSRHRDEFTYANFSEGEKQKIDMALLLTWRQIARIKNSTNTNLLILDEIFDSSLDSASVELLMGLLNELGNDTNIFVISHKGDQLFDKFRSVIKFVKHNNFSVVEK</sequence>
<feature type="coiled-coil region" evidence="1">
    <location>
        <begin position="186"/>
        <end position="250"/>
    </location>
</feature>
<dbReference type="SMART" id="SM00382">
    <property type="entry name" value="AAA"/>
    <property type="match status" value="1"/>
</dbReference>
<protein>
    <submittedName>
        <fullName evidence="3">Endonuclease subunit</fullName>
    </submittedName>
</protein>
<dbReference type="InterPro" id="IPR003395">
    <property type="entry name" value="RecF/RecN/SMC_N"/>
</dbReference>
<dbReference type="EMBL" id="LR796270">
    <property type="protein sequence ID" value="CAB4133436.1"/>
    <property type="molecule type" value="Genomic_DNA"/>
</dbReference>